<dbReference type="Proteomes" id="UP001500631">
    <property type="component" value="Unassembled WGS sequence"/>
</dbReference>
<evidence type="ECO:0000313" key="3">
    <source>
        <dbReference type="EMBL" id="GAA5101150.1"/>
    </source>
</evidence>
<comment type="caution">
    <text evidence="3">The sequence shown here is derived from an EMBL/GenBank/DDBJ whole genome shotgun (WGS) entry which is preliminary data.</text>
</comment>
<dbReference type="PIRSF" id="PIRSF000714">
    <property type="entry name" value="HIT"/>
    <property type="match status" value="1"/>
</dbReference>
<comment type="caution">
    <text evidence="1">Lacks conserved residue(s) required for the propagation of feature annotation.</text>
</comment>
<evidence type="ECO:0000259" key="2">
    <source>
        <dbReference type="PROSITE" id="PS51084"/>
    </source>
</evidence>
<sequence>MTMIIDKRIISSTCFVTELPLCNVYFQNESRFPWLVLVPRRTDVSELIELSVEDQHQLTREIAMVAQWMKEKYSPDKLNVANLGNIVKQLHIHVIARYETDSAWPGPVWGKFDAPLMYSSEELEAKAAEIRADLAKVTV</sequence>
<dbReference type="SUPFAM" id="SSF54197">
    <property type="entry name" value="HIT-like"/>
    <property type="match status" value="1"/>
</dbReference>
<dbReference type="InterPro" id="IPR011146">
    <property type="entry name" value="HIT-like"/>
</dbReference>
<dbReference type="EMBL" id="BAABKE010000005">
    <property type="protein sequence ID" value="GAA5101150.1"/>
    <property type="molecule type" value="Genomic_DNA"/>
</dbReference>
<dbReference type="Gene3D" id="3.30.428.10">
    <property type="entry name" value="HIT-like"/>
    <property type="match status" value="1"/>
</dbReference>
<evidence type="ECO:0000256" key="1">
    <source>
        <dbReference type="PROSITE-ProRule" id="PRU00464"/>
    </source>
</evidence>
<evidence type="ECO:0000313" key="4">
    <source>
        <dbReference type="Proteomes" id="UP001500631"/>
    </source>
</evidence>
<protein>
    <recommendedName>
        <fullName evidence="2">HIT domain-containing protein</fullName>
    </recommendedName>
</protein>
<dbReference type="Pfam" id="PF01230">
    <property type="entry name" value="HIT"/>
    <property type="match status" value="1"/>
</dbReference>
<dbReference type="InterPro" id="IPR026026">
    <property type="entry name" value="HIT_Hint"/>
</dbReference>
<feature type="domain" description="HIT" evidence="2">
    <location>
        <begin position="35"/>
        <end position="104"/>
    </location>
</feature>
<dbReference type="InterPro" id="IPR036265">
    <property type="entry name" value="HIT-like_sf"/>
</dbReference>
<proteinExistence type="predicted"/>
<accession>A0ABP9MSK8</accession>
<name>A0ABP9MSK8_9GAMM</name>
<reference evidence="4" key="1">
    <citation type="journal article" date="2019" name="Int. J. Syst. Evol. Microbiol.">
        <title>The Global Catalogue of Microorganisms (GCM) 10K type strain sequencing project: providing services to taxonomists for standard genome sequencing and annotation.</title>
        <authorList>
            <consortium name="The Broad Institute Genomics Platform"/>
            <consortium name="The Broad Institute Genome Sequencing Center for Infectious Disease"/>
            <person name="Wu L."/>
            <person name="Ma J."/>
        </authorList>
    </citation>
    <scope>NUCLEOTIDE SEQUENCE [LARGE SCALE GENOMIC DNA]</scope>
    <source>
        <strain evidence="4">JCM 18424</strain>
    </source>
</reference>
<gene>
    <name evidence="3" type="ORF">GCM10023338_16640</name>
</gene>
<organism evidence="3 4">
    <name type="scientific">Wohlfahrtiimonas larvae</name>
    <dbReference type="NCBI Taxonomy" id="1157986"/>
    <lineage>
        <taxon>Bacteria</taxon>
        <taxon>Pseudomonadati</taxon>
        <taxon>Pseudomonadota</taxon>
        <taxon>Gammaproteobacteria</taxon>
        <taxon>Cardiobacteriales</taxon>
        <taxon>Ignatzschineriaceae</taxon>
        <taxon>Wohlfahrtiimonas</taxon>
    </lineage>
</organism>
<keyword evidence="4" id="KW-1185">Reference proteome</keyword>
<dbReference type="PROSITE" id="PS51084">
    <property type="entry name" value="HIT_2"/>
    <property type="match status" value="1"/>
</dbReference>
<dbReference type="RefSeq" id="WP_245831207.1">
    <property type="nucleotide sequence ID" value="NZ_BAABKE010000005.1"/>
</dbReference>